<accession>A0A0K9PPX4</accession>
<dbReference type="Proteomes" id="UP000036987">
    <property type="component" value="Unassembled WGS sequence"/>
</dbReference>
<dbReference type="PANTHER" id="PTHR11176">
    <property type="entry name" value="BOULE-RELATED"/>
    <property type="match status" value="1"/>
</dbReference>
<evidence type="ECO:0000256" key="2">
    <source>
        <dbReference type="PROSITE-ProRule" id="PRU00176"/>
    </source>
</evidence>
<evidence type="ECO:0000313" key="5">
    <source>
        <dbReference type="EMBL" id="KMZ70290.1"/>
    </source>
</evidence>
<evidence type="ECO:0000256" key="3">
    <source>
        <dbReference type="SAM" id="MobiDB-lite"/>
    </source>
</evidence>
<dbReference type="STRING" id="29655.A0A0K9PPX4"/>
<evidence type="ECO:0000313" key="6">
    <source>
        <dbReference type="Proteomes" id="UP000036987"/>
    </source>
</evidence>
<dbReference type="AlphaFoldDB" id="A0A0K9PPX4"/>
<dbReference type="GO" id="GO:0003723">
    <property type="term" value="F:RNA binding"/>
    <property type="evidence" value="ECO:0007669"/>
    <property type="project" value="UniProtKB-UniRule"/>
</dbReference>
<gene>
    <name evidence="5" type="ORF">ZOSMA_1G02670</name>
</gene>
<dbReference type="OrthoDB" id="439808at2759"/>
<feature type="region of interest" description="Disordered" evidence="3">
    <location>
        <begin position="294"/>
        <end position="343"/>
    </location>
</feature>
<dbReference type="InterPro" id="IPR012677">
    <property type="entry name" value="Nucleotide-bd_a/b_plait_sf"/>
</dbReference>
<evidence type="ECO:0000259" key="4">
    <source>
        <dbReference type="PROSITE" id="PS50102"/>
    </source>
</evidence>
<proteinExistence type="predicted"/>
<evidence type="ECO:0000256" key="1">
    <source>
        <dbReference type="ARBA" id="ARBA00022884"/>
    </source>
</evidence>
<dbReference type="PROSITE" id="PS50102">
    <property type="entry name" value="RRM"/>
    <property type="match status" value="1"/>
</dbReference>
<dbReference type="CDD" id="cd12384">
    <property type="entry name" value="RRM_RBM24_RBM38_like"/>
    <property type="match status" value="1"/>
</dbReference>
<dbReference type="SUPFAM" id="SSF54928">
    <property type="entry name" value="RNA-binding domain, RBD"/>
    <property type="match status" value="1"/>
</dbReference>
<keyword evidence="1 2" id="KW-0694">RNA-binding</keyword>
<feature type="domain" description="RRM" evidence="4">
    <location>
        <begin position="25"/>
        <end position="118"/>
    </location>
</feature>
<sequence length="343" mass="36931">MAQNRHFHMGGGNNAGGMFGDTTYTKIFVGGLAWETQRETMRRYFEQFGEIQEAVIITDKNTGRSKGYGFVTFKEPDSATKSCQNPNPVIDGRRANCNLAILGAANSRSRITVTPQQGFGYGRYRQSMGGSSPAPIPAYHASSAMAAPTCYIQQPSPQMPQYTYPYSVYGYSGGYSRQEGIYPMSYYNYMSGAGQHQQHQFPPYYAGGASSASGLGMYPSFYNPYYTQYTQSGNGSNGSGGVYGLQYPTPQMLQYSSYAPQQYATTGILSPPSSTITSVTGVTMTVVTIGPHAPSIQTTTASEPPPPPASTITTENPKDSTDPQTGPPQTDPPTAKQQTPSSV</sequence>
<comment type="caution">
    <text evidence="5">The sequence shown here is derived from an EMBL/GenBank/DDBJ whole genome shotgun (WGS) entry which is preliminary data.</text>
</comment>
<organism evidence="5 6">
    <name type="scientific">Zostera marina</name>
    <name type="common">Eelgrass</name>
    <dbReference type="NCBI Taxonomy" id="29655"/>
    <lineage>
        <taxon>Eukaryota</taxon>
        <taxon>Viridiplantae</taxon>
        <taxon>Streptophyta</taxon>
        <taxon>Embryophyta</taxon>
        <taxon>Tracheophyta</taxon>
        <taxon>Spermatophyta</taxon>
        <taxon>Magnoliopsida</taxon>
        <taxon>Liliopsida</taxon>
        <taxon>Zosteraceae</taxon>
        <taxon>Zostera</taxon>
    </lineage>
</organism>
<dbReference type="EMBL" id="LFYR01000729">
    <property type="protein sequence ID" value="KMZ70290.1"/>
    <property type="molecule type" value="Genomic_DNA"/>
</dbReference>
<protein>
    <submittedName>
        <fullName evidence="5">Putative RNA binding protein</fullName>
    </submittedName>
</protein>
<reference evidence="6" key="1">
    <citation type="journal article" date="2016" name="Nature">
        <title>The genome of the seagrass Zostera marina reveals angiosperm adaptation to the sea.</title>
        <authorList>
            <person name="Olsen J.L."/>
            <person name="Rouze P."/>
            <person name="Verhelst B."/>
            <person name="Lin Y.-C."/>
            <person name="Bayer T."/>
            <person name="Collen J."/>
            <person name="Dattolo E."/>
            <person name="De Paoli E."/>
            <person name="Dittami S."/>
            <person name="Maumus F."/>
            <person name="Michel G."/>
            <person name="Kersting A."/>
            <person name="Lauritano C."/>
            <person name="Lohaus R."/>
            <person name="Toepel M."/>
            <person name="Tonon T."/>
            <person name="Vanneste K."/>
            <person name="Amirebrahimi M."/>
            <person name="Brakel J."/>
            <person name="Bostroem C."/>
            <person name="Chovatia M."/>
            <person name="Grimwood J."/>
            <person name="Jenkins J.W."/>
            <person name="Jueterbock A."/>
            <person name="Mraz A."/>
            <person name="Stam W.T."/>
            <person name="Tice H."/>
            <person name="Bornberg-Bauer E."/>
            <person name="Green P.J."/>
            <person name="Pearson G.A."/>
            <person name="Procaccini G."/>
            <person name="Duarte C.M."/>
            <person name="Schmutz J."/>
            <person name="Reusch T.B.H."/>
            <person name="Van de Peer Y."/>
        </authorList>
    </citation>
    <scope>NUCLEOTIDE SEQUENCE [LARGE SCALE GENOMIC DNA]</scope>
    <source>
        <strain evidence="6">cv. Finnish</strain>
    </source>
</reference>
<name>A0A0K9PPX4_ZOSMR</name>
<dbReference type="Gene3D" id="3.30.70.330">
    <property type="match status" value="1"/>
</dbReference>
<dbReference type="SMART" id="SM00360">
    <property type="entry name" value="RRM"/>
    <property type="match status" value="1"/>
</dbReference>
<dbReference type="Pfam" id="PF00076">
    <property type="entry name" value="RRM_1"/>
    <property type="match status" value="1"/>
</dbReference>
<dbReference type="OMA" id="QHINSTG"/>
<dbReference type="InterPro" id="IPR035979">
    <property type="entry name" value="RBD_domain_sf"/>
</dbReference>
<keyword evidence="6" id="KW-1185">Reference proteome</keyword>
<dbReference type="InterPro" id="IPR000504">
    <property type="entry name" value="RRM_dom"/>
</dbReference>
<dbReference type="PANTHER" id="PTHR11176:SF22">
    <property type="entry name" value="RNA-BINDING PROTEIN 38-LIKE ISOFORM X1"/>
    <property type="match status" value="1"/>
</dbReference>